<organism evidence="1 2">
    <name type="scientific">Streblomastix strix</name>
    <dbReference type="NCBI Taxonomy" id="222440"/>
    <lineage>
        <taxon>Eukaryota</taxon>
        <taxon>Metamonada</taxon>
        <taxon>Preaxostyla</taxon>
        <taxon>Oxymonadida</taxon>
        <taxon>Streblomastigidae</taxon>
        <taxon>Streblomastix</taxon>
    </lineage>
</organism>
<dbReference type="AlphaFoldDB" id="A0A5J4T502"/>
<reference evidence="1 2" key="1">
    <citation type="submission" date="2019-03" db="EMBL/GenBank/DDBJ databases">
        <title>Single cell metagenomics reveals metabolic interactions within the superorganism composed of flagellate Streblomastix strix and complex community of Bacteroidetes bacteria on its surface.</title>
        <authorList>
            <person name="Treitli S.C."/>
            <person name="Kolisko M."/>
            <person name="Husnik F."/>
            <person name="Keeling P."/>
            <person name="Hampl V."/>
        </authorList>
    </citation>
    <scope>NUCLEOTIDE SEQUENCE [LARGE SCALE GENOMIC DNA]</scope>
    <source>
        <strain evidence="1">ST1C</strain>
    </source>
</reference>
<sequence>MVEPYIPDKETQWNIDKDSRCEQAEQGNRKTKIQNPSYSEGILLIHQDKQILKTQTVEIMKTLEQFGWTISTEKRETEPKQIIVFLGWVWYLKGMSIRMSEGKKKLK</sequence>
<evidence type="ECO:0000313" key="2">
    <source>
        <dbReference type="Proteomes" id="UP000324800"/>
    </source>
</evidence>
<evidence type="ECO:0008006" key="3">
    <source>
        <dbReference type="Google" id="ProtNLM"/>
    </source>
</evidence>
<dbReference type="EMBL" id="SNRW01039212">
    <property type="protein sequence ID" value="KAA6352841.1"/>
    <property type="molecule type" value="Genomic_DNA"/>
</dbReference>
<name>A0A5J4T502_9EUKA</name>
<protein>
    <recommendedName>
        <fullName evidence="3">Reverse transcriptase domain-containing protein</fullName>
    </recommendedName>
</protein>
<comment type="caution">
    <text evidence="1">The sequence shown here is derived from an EMBL/GenBank/DDBJ whole genome shotgun (WGS) entry which is preliminary data.</text>
</comment>
<dbReference type="Proteomes" id="UP000324800">
    <property type="component" value="Unassembled WGS sequence"/>
</dbReference>
<gene>
    <name evidence="1" type="ORF">EZS28_051633</name>
</gene>
<accession>A0A5J4T502</accession>
<proteinExistence type="predicted"/>
<evidence type="ECO:0000313" key="1">
    <source>
        <dbReference type="EMBL" id="KAA6352841.1"/>
    </source>
</evidence>